<dbReference type="AlphaFoldDB" id="A0A8X7W8H0"/>
<dbReference type="PANTHER" id="PTHR23084:SF176">
    <property type="entry name" value="HISTONE H3 K4-SPECIFIC METHYLTRANSFERASE SET7_9 FAMILY PROTEIN"/>
    <property type="match status" value="1"/>
</dbReference>
<dbReference type="SUPFAM" id="SSF82185">
    <property type="entry name" value="Histone H3 K4-specific methyltransferase SET7/9 N-terminal domain"/>
    <property type="match status" value="1"/>
</dbReference>
<dbReference type="GO" id="GO:0016020">
    <property type="term" value="C:membrane"/>
    <property type="evidence" value="ECO:0007669"/>
    <property type="project" value="UniProtKB-ARBA"/>
</dbReference>
<sequence length="153" mass="16552">MTETHNSTEKKGINQAFIASALGFHSPSLNGDKYAGEYFEDKIHGFGVYHFANGNHYEGAWHEARKEEGNGKYGFKTGDTKCGEQDDGNLVNGLSPETGLVRKAVQSAREMVRKCVDQRPVDEQVVQAVAAAKNAAKAARVAAVKAVQNQING</sequence>
<comment type="caution">
    <text evidence="2">The sequence shown here is derived from an EMBL/GenBank/DDBJ whole genome shotgun (WGS) entry which is preliminary data.</text>
</comment>
<dbReference type="Proteomes" id="UP000886595">
    <property type="component" value="Unassembled WGS sequence"/>
</dbReference>
<evidence type="ECO:0000256" key="1">
    <source>
        <dbReference type="ARBA" id="ARBA00022737"/>
    </source>
</evidence>
<organism evidence="2 3">
    <name type="scientific">Brassica carinata</name>
    <name type="common">Ethiopian mustard</name>
    <name type="synonym">Abyssinian cabbage</name>
    <dbReference type="NCBI Taxonomy" id="52824"/>
    <lineage>
        <taxon>Eukaryota</taxon>
        <taxon>Viridiplantae</taxon>
        <taxon>Streptophyta</taxon>
        <taxon>Embryophyta</taxon>
        <taxon>Tracheophyta</taxon>
        <taxon>Spermatophyta</taxon>
        <taxon>Magnoliopsida</taxon>
        <taxon>eudicotyledons</taxon>
        <taxon>Gunneridae</taxon>
        <taxon>Pentapetalae</taxon>
        <taxon>rosids</taxon>
        <taxon>malvids</taxon>
        <taxon>Brassicales</taxon>
        <taxon>Brassicaceae</taxon>
        <taxon>Brassiceae</taxon>
        <taxon>Brassica</taxon>
    </lineage>
</organism>
<keyword evidence="3" id="KW-1185">Reference proteome</keyword>
<dbReference type="PANTHER" id="PTHR23084">
    <property type="entry name" value="PHOSPHATIDYLINOSITOL-4-PHOSPHATE 5-KINASE RELATED"/>
    <property type="match status" value="1"/>
</dbReference>
<reference evidence="2 3" key="1">
    <citation type="submission" date="2020-02" db="EMBL/GenBank/DDBJ databases">
        <authorList>
            <person name="Ma Q."/>
            <person name="Huang Y."/>
            <person name="Song X."/>
            <person name="Pei D."/>
        </authorList>
    </citation>
    <scope>NUCLEOTIDE SEQUENCE [LARGE SCALE GENOMIC DNA]</scope>
    <source>
        <strain evidence="2">Sxm20200214</strain>
        <tissue evidence="2">Leaf</tissue>
    </source>
</reference>
<evidence type="ECO:0000313" key="3">
    <source>
        <dbReference type="Proteomes" id="UP000886595"/>
    </source>
</evidence>
<accession>A0A8X7W8H0</accession>
<name>A0A8X7W8H0_BRACI</name>
<evidence type="ECO:0000313" key="2">
    <source>
        <dbReference type="EMBL" id="KAG2324395.1"/>
    </source>
</evidence>
<dbReference type="Gene3D" id="2.20.110.10">
    <property type="entry name" value="Histone H3 K4-specific methyltransferase SET7/9 N-terminal domain"/>
    <property type="match status" value="1"/>
</dbReference>
<dbReference type="SMART" id="SM00698">
    <property type="entry name" value="MORN"/>
    <property type="match status" value="2"/>
</dbReference>
<protein>
    <submittedName>
        <fullName evidence="2">Uncharacterized protein</fullName>
    </submittedName>
</protein>
<dbReference type="Pfam" id="PF02493">
    <property type="entry name" value="MORN"/>
    <property type="match status" value="1"/>
</dbReference>
<dbReference type="EMBL" id="JAAMPC010000002">
    <property type="protein sequence ID" value="KAG2324395.1"/>
    <property type="molecule type" value="Genomic_DNA"/>
</dbReference>
<proteinExistence type="predicted"/>
<dbReference type="InterPro" id="IPR003409">
    <property type="entry name" value="MORN"/>
</dbReference>
<gene>
    <name evidence="2" type="ORF">Bca52824_007123</name>
</gene>
<dbReference type="OrthoDB" id="437960at2759"/>
<keyword evidence="1" id="KW-0677">Repeat</keyword>